<dbReference type="PANTHER" id="PTHR37028">
    <property type="entry name" value="UNNAMED PRODUCT-RELATED"/>
    <property type="match status" value="1"/>
</dbReference>
<dbReference type="PANTHER" id="PTHR37028:SF8">
    <property type="entry name" value="200 KDA ANTIGEN P200"/>
    <property type="match status" value="1"/>
</dbReference>
<feature type="compositionally biased region" description="Pro residues" evidence="1">
    <location>
        <begin position="45"/>
        <end position="55"/>
    </location>
</feature>
<accession>A0A8J2X1A6</accession>
<dbReference type="EMBL" id="CAKKNE010000005">
    <property type="protein sequence ID" value="CAH0376853.1"/>
    <property type="molecule type" value="Genomic_DNA"/>
</dbReference>
<feature type="region of interest" description="Disordered" evidence="1">
    <location>
        <begin position="375"/>
        <end position="443"/>
    </location>
</feature>
<feature type="compositionally biased region" description="Polar residues" evidence="1">
    <location>
        <begin position="246"/>
        <end position="256"/>
    </location>
</feature>
<reference evidence="2" key="1">
    <citation type="submission" date="2021-11" db="EMBL/GenBank/DDBJ databases">
        <authorList>
            <consortium name="Genoscope - CEA"/>
            <person name="William W."/>
        </authorList>
    </citation>
    <scope>NUCLEOTIDE SEQUENCE</scope>
</reference>
<feature type="compositionally biased region" description="Pro residues" evidence="1">
    <location>
        <begin position="95"/>
        <end position="114"/>
    </location>
</feature>
<keyword evidence="3" id="KW-1185">Reference proteome</keyword>
<dbReference type="AlphaFoldDB" id="A0A8J2X1A6"/>
<feature type="compositionally biased region" description="Basic and acidic residues" evidence="1">
    <location>
        <begin position="134"/>
        <end position="154"/>
    </location>
</feature>
<protein>
    <submittedName>
        <fullName evidence="2">Uncharacterized protein</fullName>
    </submittedName>
</protein>
<gene>
    <name evidence="2" type="ORF">PECAL_5P14460</name>
</gene>
<name>A0A8J2X1A6_9STRA</name>
<feature type="compositionally biased region" description="Basic and acidic residues" evidence="1">
    <location>
        <begin position="391"/>
        <end position="410"/>
    </location>
</feature>
<feature type="region of interest" description="Disordered" evidence="1">
    <location>
        <begin position="1"/>
        <end position="64"/>
    </location>
</feature>
<feature type="compositionally biased region" description="Basic and acidic residues" evidence="1">
    <location>
        <begin position="165"/>
        <end position="185"/>
    </location>
</feature>
<proteinExistence type="predicted"/>
<evidence type="ECO:0000313" key="3">
    <source>
        <dbReference type="Proteomes" id="UP000789595"/>
    </source>
</evidence>
<dbReference type="Proteomes" id="UP000789595">
    <property type="component" value="Unassembled WGS sequence"/>
</dbReference>
<feature type="compositionally biased region" description="Pro residues" evidence="1">
    <location>
        <begin position="1"/>
        <end position="15"/>
    </location>
</feature>
<dbReference type="OrthoDB" id="78067at2759"/>
<feature type="region of interest" description="Disordered" evidence="1">
    <location>
        <begin position="289"/>
        <end position="310"/>
    </location>
</feature>
<evidence type="ECO:0000256" key="1">
    <source>
        <dbReference type="SAM" id="MobiDB-lite"/>
    </source>
</evidence>
<evidence type="ECO:0000313" key="2">
    <source>
        <dbReference type="EMBL" id="CAH0376853.1"/>
    </source>
</evidence>
<feature type="compositionally biased region" description="Basic and acidic residues" evidence="1">
    <location>
        <begin position="430"/>
        <end position="443"/>
    </location>
</feature>
<organism evidence="2 3">
    <name type="scientific">Pelagomonas calceolata</name>
    <dbReference type="NCBI Taxonomy" id="35677"/>
    <lineage>
        <taxon>Eukaryota</taxon>
        <taxon>Sar</taxon>
        <taxon>Stramenopiles</taxon>
        <taxon>Ochrophyta</taxon>
        <taxon>Pelagophyceae</taxon>
        <taxon>Pelagomonadales</taxon>
        <taxon>Pelagomonadaceae</taxon>
        <taxon>Pelagomonas</taxon>
    </lineage>
</organism>
<sequence length="643" mass="73122">MEPRPPAASPPPLPAELPSELEDITKELAALRGGVDAAIWEQPEEAPPPPPPPPPKRIESNLASTEHLVNVLAGLSDARDSFAAAWDAEDEEPEAPPPPPPRATKPPRPAPQPRRVPTNKAAEQRKAAAAASRARREQAAREVEERRLRDEANRRISSPATQRRRAAELASTRRREASTERRRALQEAQLRAECSFKPRTNLGPARVTAADGRRASKRLHQEAQLRRETQMRKRKEAQQLSEEHTFQPQLIASKTDTLVEDPSLRRPLHERVAAVERARQLRRDALEKRVRAEKRSTFQPDVNDDQRSTRMARKAAQKMLAEAADAGAQLLEDDSVPPDVAARLAADAWRRSMKRAEDIKKADEKRIETQKRLLSESKLSEGSQRIAKKFSSFEEREQMRKKAAEQRKQALEAQRARQRREQFKFTANERSQKLDKENEGTRAAKLYRDAAEAERRKEEARKQRDAQLTFAPSLSEGTRRMAHVAPSNLADASFAGRKEAAAKASLKFQKQCTFKPAINTYKPPRVQKTDAERKREREARIAEERQRRELEELNECSFQPRTNHDVPREARPMARTGRSTAVKPVVVRGLARHLELKRHANKLAEEHRTRVHNAFHVAKADEWRDGRRLTQCAPFELSTSERG</sequence>
<comment type="caution">
    <text evidence="2">The sequence shown here is derived from an EMBL/GenBank/DDBJ whole genome shotgun (WGS) entry which is preliminary data.</text>
</comment>
<feature type="compositionally biased region" description="Basic and acidic residues" evidence="1">
    <location>
        <begin position="211"/>
        <end position="231"/>
    </location>
</feature>
<feature type="region of interest" description="Disordered" evidence="1">
    <location>
        <begin position="81"/>
        <end position="268"/>
    </location>
</feature>